<reference evidence="5" key="1">
    <citation type="journal article" date="2020" name="bioRxiv">
        <title>Comparative genomics of Chlamydomonas.</title>
        <authorList>
            <person name="Craig R.J."/>
            <person name="Hasan A.R."/>
            <person name="Ness R.W."/>
            <person name="Keightley P.D."/>
        </authorList>
    </citation>
    <scope>NUCLEOTIDE SEQUENCE</scope>
    <source>
        <strain evidence="5">CCAP 11/70</strain>
    </source>
</reference>
<organism evidence="5 6">
    <name type="scientific">Edaphochlamys debaryana</name>
    <dbReference type="NCBI Taxonomy" id="47281"/>
    <lineage>
        <taxon>Eukaryota</taxon>
        <taxon>Viridiplantae</taxon>
        <taxon>Chlorophyta</taxon>
        <taxon>core chlorophytes</taxon>
        <taxon>Chlorophyceae</taxon>
        <taxon>CS clade</taxon>
        <taxon>Chlamydomonadales</taxon>
        <taxon>Chlamydomonadales incertae sedis</taxon>
        <taxon>Edaphochlamys</taxon>
    </lineage>
</organism>
<accession>A0A836C4W8</accession>
<dbReference type="GO" id="GO:0050661">
    <property type="term" value="F:NADP binding"/>
    <property type="evidence" value="ECO:0007669"/>
    <property type="project" value="InterPro"/>
</dbReference>
<dbReference type="SUPFAM" id="SSF51905">
    <property type="entry name" value="FAD/NAD(P)-binding domain"/>
    <property type="match status" value="2"/>
</dbReference>
<dbReference type="Gene3D" id="3.50.50.60">
    <property type="entry name" value="FAD/NAD(P)-binding domain"/>
    <property type="match status" value="3"/>
</dbReference>
<dbReference type="Pfam" id="PF07992">
    <property type="entry name" value="Pyr_redox_2"/>
    <property type="match status" value="1"/>
</dbReference>
<dbReference type="PANTHER" id="PTHR23023">
    <property type="entry name" value="DIMETHYLANILINE MONOOXYGENASE"/>
    <property type="match status" value="1"/>
</dbReference>
<feature type="domain" description="FAD/NAD(P)-binding" evidence="4">
    <location>
        <begin position="7"/>
        <end position="237"/>
    </location>
</feature>
<evidence type="ECO:0000313" key="6">
    <source>
        <dbReference type="Proteomes" id="UP000612055"/>
    </source>
</evidence>
<evidence type="ECO:0000256" key="3">
    <source>
        <dbReference type="ARBA" id="ARBA00023002"/>
    </source>
</evidence>
<dbReference type="EMBL" id="JAEHOE010000007">
    <property type="protein sequence ID" value="KAG2499363.1"/>
    <property type="molecule type" value="Genomic_DNA"/>
</dbReference>
<evidence type="ECO:0000259" key="4">
    <source>
        <dbReference type="Pfam" id="PF07992"/>
    </source>
</evidence>
<protein>
    <recommendedName>
        <fullName evidence="4">FAD/NAD(P)-binding domain-containing protein</fullName>
    </recommendedName>
</protein>
<evidence type="ECO:0000256" key="2">
    <source>
        <dbReference type="ARBA" id="ARBA00022827"/>
    </source>
</evidence>
<comment type="caution">
    <text evidence="5">The sequence shown here is derived from an EMBL/GenBank/DDBJ whole genome shotgun (WGS) entry which is preliminary data.</text>
</comment>
<dbReference type="AlphaFoldDB" id="A0A836C4W8"/>
<keyword evidence="1" id="KW-0285">Flavoprotein</keyword>
<evidence type="ECO:0000256" key="1">
    <source>
        <dbReference type="ARBA" id="ARBA00022630"/>
    </source>
</evidence>
<dbReference type="OrthoDB" id="66881at2759"/>
<dbReference type="GO" id="GO:0050660">
    <property type="term" value="F:flavin adenine dinucleotide binding"/>
    <property type="evidence" value="ECO:0007669"/>
    <property type="project" value="InterPro"/>
</dbReference>
<dbReference type="PRINTS" id="PR00419">
    <property type="entry name" value="ADXRDTASE"/>
</dbReference>
<dbReference type="InterPro" id="IPR023753">
    <property type="entry name" value="FAD/NAD-binding_dom"/>
</dbReference>
<keyword evidence="3" id="KW-0560">Oxidoreductase</keyword>
<dbReference type="InterPro" id="IPR050346">
    <property type="entry name" value="FMO-like"/>
</dbReference>
<dbReference type="GO" id="GO:0016491">
    <property type="term" value="F:oxidoreductase activity"/>
    <property type="evidence" value="ECO:0007669"/>
    <property type="project" value="UniProtKB-KW"/>
</dbReference>
<dbReference type="InterPro" id="IPR036188">
    <property type="entry name" value="FAD/NAD-bd_sf"/>
</dbReference>
<keyword evidence="6" id="KW-1185">Reference proteome</keyword>
<sequence>MASLKRRVAIVGAGFSGIAAAKTFAEFGHDVVLYERGRTLGGIWAPDNHYPGLCAQSPGDIFHFGATGSTPAQYKRDQPTADEVYNYLCAYAEEYGVMKRIQLRTELVKAEPKYDSAFPAEAGGAPVGWRLTLRRTDSGKQEQAEVDVLLIATGPFSSPSKPPIKGAADFTAGGGVLVHSAELQALVADRTSGGGGGASVCSGTDLVKFVAGKRVVVVGNGKSGDDLTNMLGEGGTAQSVTQVCRRALWAMPLHVAGLLHLKYALGSRLGCAFLKPLHAFPPVLSWIHDVVSWFQWRMIENVIKWQQGLTKACSVPAEGPEKAMDTRTHVEPRNFFANLRRGLFTRRMSDLQALEPGAVVLSDGSRLEADVVILATGYRRNTLPFLPPDLYGKIVRPDGTLDLYHKAYPFEIGGSSLFVLGWNVGLFVPVAADITARWALEKVEGRIKVTQDQMRAYNEHLHEWGDRNFPPNVAADIRGGATPAYQFEHMDDMLRDMGASFKGLSWAEYLDLYVGPINAGLYHRVLRSIPVPAC</sequence>
<proteinExistence type="predicted"/>
<keyword evidence="2" id="KW-0274">FAD</keyword>
<evidence type="ECO:0000313" key="5">
    <source>
        <dbReference type="EMBL" id="KAG2499363.1"/>
    </source>
</evidence>
<dbReference type="Proteomes" id="UP000612055">
    <property type="component" value="Unassembled WGS sequence"/>
</dbReference>
<dbReference type="PIRSF" id="PIRSF000332">
    <property type="entry name" value="FMO"/>
    <property type="match status" value="1"/>
</dbReference>
<gene>
    <name evidence="5" type="ORF">HYH03_002938</name>
</gene>
<name>A0A836C4W8_9CHLO</name>
<dbReference type="InterPro" id="IPR000960">
    <property type="entry name" value="Flavin_mOase"/>
</dbReference>